<organism evidence="2">
    <name type="scientific">uncultured marine group II/III euryarchaeote AD1000_04_H03</name>
    <dbReference type="NCBI Taxonomy" id="1457707"/>
    <lineage>
        <taxon>Archaea</taxon>
        <taxon>Methanobacteriati</taxon>
        <taxon>Methanobacteriota</taxon>
        <taxon>environmental samples</taxon>
    </lineage>
</organism>
<sequence length="391" mass="44375">MIEGPRLRRSEQQVADEPGLGLILMAKKDTYLALLRRGIDENTAHILSDSGVKVGDLKKFDVNTLVNNYGLKKKVAESVLDAVRSGPRDSSQQRFLAEVLSDRGKKKVDKIEEQRFKREQKDLHAELLEKKEQLRIAKVEAFRNQKLVMNRLGKTIELIVKLENTFDDESKDEQRSKLRDQLETRGLEAARDHEMLELVGTPQDIVDFRRKIAPRICLHACPSCGEEIDPIGSNVIEDLTDFSLVCWECEEEFRAPMAQIVEDRLANGSRIKIDPKKKPRLPVSRQPKKKAPPSVTEVMIRDLESTGASADELEAAVESSKLSGVLMSIDDWIDQTIAAKGYIQAQEHREEFIIATGAGATKFNKWMKKAGLVFNKQTGRWTRWEDRKNTA</sequence>
<protein>
    <submittedName>
        <fullName evidence="2">Uncharacterized protein</fullName>
    </submittedName>
</protein>
<feature type="compositionally biased region" description="Basic residues" evidence="1">
    <location>
        <begin position="277"/>
        <end position="291"/>
    </location>
</feature>
<dbReference type="AlphaFoldDB" id="A0A075FLM4"/>
<name>A0A075FLM4_9EURY</name>
<reference evidence="2" key="1">
    <citation type="journal article" date="2014" name="Genome Biol. Evol.">
        <title>Pangenome evidence for extensive interdomain horizontal transfer affecting lineage core and shell genes in uncultured planktonic thaumarchaeota and euryarchaeota.</title>
        <authorList>
            <person name="Deschamps P."/>
            <person name="Zivanovic Y."/>
            <person name="Moreira D."/>
            <person name="Rodriguez-Valera F."/>
            <person name="Lopez-Garcia P."/>
        </authorList>
    </citation>
    <scope>NUCLEOTIDE SEQUENCE</scope>
</reference>
<proteinExistence type="predicted"/>
<dbReference type="EMBL" id="KF900315">
    <property type="protein sequence ID" value="AIE90632.1"/>
    <property type="molecule type" value="Genomic_DNA"/>
</dbReference>
<accession>A0A075FLM4</accession>
<evidence type="ECO:0000256" key="1">
    <source>
        <dbReference type="SAM" id="MobiDB-lite"/>
    </source>
</evidence>
<feature type="region of interest" description="Disordered" evidence="1">
    <location>
        <begin position="272"/>
        <end position="292"/>
    </location>
</feature>
<evidence type="ECO:0000313" key="2">
    <source>
        <dbReference type="EMBL" id="AIE90632.1"/>
    </source>
</evidence>